<protein>
    <submittedName>
        <fullName evidence="2">Uncharacterized protein</fullName>
    </submittedName>
</protein>
<name>A0A1V0SKH7_9VIRU</name>
<sequence>MSRNMHPTETCHYCGRTDIESSGRWARLAPDDDQKVWFCRDLCRNMEKHELGLCTMEMWLYKDCLQKCYPRLFELRFGEKKKNQQNRNQNLNQKKKKKDNTFKYNQKKQDKNEGTLENKFDAVS</sequence>
<dbReference type="EMBL" id="KY684111">
    <property type="protein sequence ID" value="ARF12227.1"/>
    <property type="molecule type" value="Genomic_DNA"/>
</dbReference>
<organism evidence="2">
    <name type="scientific">Klosneuvirus KNV1</name>
    <dbReference type="NCBI Taxonomy" id="1977640"/>
    <lineage>
        <taxon>Viruses</taxon>
        <taxon>Varidnaviria</taxon>
        <taxon>Bamfordvirae</taxon>
        <taxon>Nucleocytoviricota</taxon>
        <taxon>Megaviricetes</taxon>
        <taxon>Imitervirales</taxon>
        <taxon>Mimiviridae</taxon>
        <taxon>Klosneuvirinae</taxon>
        <taxon>Klosneuvirus</taxon>
    </lineage>
</organism>
<evidence type="ECO:0000313" key="2">
    <source>
        <dbReference type="EMBL" id="ARF12227.1"/>
    </source>
</evidence>
<reference evidence="2" key="1">
    <citation type="journal article" date="2017" name="Science">
        <title>Giant viruses with an expanded complement of translation system components.</title>
        <authorList>
            <person name="Schulz F."/>
            <person name="Yutin N."/>
            <person name="Ivanova N.N."/>
            <person name="Ortega D.R."/>
            <person name="Lee T.K."/>
            <person name="Vierheilig J."/>
            <person name="Daims H."/>
            <person name="Horn M."/>
            <person name="Wagner M."/>
            <person name="Jensen G.J."/>
            <person name="Kyrpides N.C."/>
            <person name="Koonin E.V."/>
            <person name="Woyke T."/>
        </authorList>
    </citation>
    <scope>NUCLEOTIDE SEQUENCE</scope>
    <source>
        <strain evidence="2">KNV1</strain>
    </source>
</reference>
<feature type="region of interest" description="Disordered" evidence="1">
    <location>
        <begin position="79"/>
        <end position="124"/>
    </location>
</feature>
<gene>
    <name evidence="2" type="ORF">Klosneuvirus_4_42</name>
</gene>
<accession>A0A1V0SKH7</accession>
<feature type="compositionally biased region" description="Basic and acidic residues" evidence="1">
    <location>
        <begin position="107"/>
        <end position="124"/>
    </location>
</feature>
<evidence type="ECO:0000256" key="1">
    <source>
        <dbReference type="SAM" id="MobiDB-lite"/>
    </source>
</evidence>
<proteinExistence type="predicted"/>